<dbReference type="InterPro" id="IPR008511">
    <property type="entry name" value="ROH1-like"/>
</dbReference>
<dbReference type="PANTHER" id="PTHR31509">
    <property type="entry name" value="BPS1-LIKE PROTEIN"/>
    <property type="match status" value="1"/>
</dbReference>
<keyword evidence="3" id="KW-1133">Transmembrane helix</keyword>
<evidence type="ECO:0000256" key="5">
    <source>
        <dbReference type="ARBA" id="ARBA00035114"/>
    </source>
</evidence>
<feature type="region of interest" description="Disordered" evidence="7">
    <location>
        <begin position="121"/>
        <end position="180"/>
    </location>
</feature>
<gene>
    <name evidence="8" type="ORF">HU200_005988</name>
</gene>
<comment type="similarity">
    <text evidence="5">Belongs to the ROH1 family.</text>
</comment>
<evidence type="ECO:0000256" key="2">
    <source>
        <dbReference type="ARBA" id="ARBA00022692"/>
    </source>
</evidence>
<feature type="coiled-coil region" evidence="6">
    <location>
        <begin position="563"/>
        <end position="618"/>
    </location>
</feature>
<comment type="caution">
    <text evidence="8">The sequence shown here is derived from an EMBL/GenBank/DDBJ whole genome shotgun (WGS) entry which is preliminary data.</text>
</comment>
<reference evidence="8" key="1">
    <citation type="submission" date="2020-07" db="EMBL/GenBank/DDBJ databases">
        <title>Genome sequence and genetic diversity analysis of an under-domesticated orphan crop, white fonio (Digitaria exilis).</title>
        <authorList>
            <person name="Bennetzen J.L."/>
            <person name="Chen S."/>
            <person name="Ma X."/>
            <person name="Wang X."/>
            <person name="Yssel A.E.J."/>
            <person name="Chaluvadi S.R."/>
            <person name="Johnson M."/>
            <person name="Gangashetty P."/>
            <person name="Hamidou F."/>
            <person name="Sanogo M.D."/>
            <person name="Zwaenepoel A."/>
            <person name="Wallace J."/>
            <person name="Van De Peer Y."/>
            <person name="Van Deynze A."/>
        </authorList>
    </citation>
    <scope>NUCLEOTIDE SEQUENCE</scope>
    <source>
        <tissue evidence="8">Leaves</tissue>
    </source>
</reference>
<keyword evidence="2" id="KW-0812">Transmembrane</keyword>
<feature type="region of interest" description="Disordered" evidence="7">
    <location>
        <begin position="66"/>
        <end position="90"/>
    </location>
</feature>
<evidence type="ECO:0000256" key="7">
    <source>
        <dbReference type="SAM" id="MobiDB-lite"/>
    </source>
</evidence>
<feature type="region of interest" description="Disordered" evidence="7">
    <location>
        <begin position="650"/>
        <end position="670"/>
    </location>
</feature>
<keyword evidence="9" id="KW-1185">Reference proteome</keyword>
<evidence type="ECO:0000256" key="6">
    <source>
        <dbReference type="SAM" id="Coils"/>
    </source>
</evidence>
<evidence type="ECO:0000256" key="3">
    <source>
        <dbReference type="ARBA" id="ARBA00022989"/>
    </source>
</evidence>
<evidence type="ECO:0000313" key="9">
    <source>
        <dbReference type="Proteomes" id="UP000636709"/>
    </source>
</evidence>
<evidence type="ECO:0000313" key="8">
    <source>
        <dbReference type="EMBL" id="KAF8772272.1"/>
    </source>
</evidence>
<feature type="region of interest" description="Disordered" evidence="7">
    <location>
        <begin position="223"/>
        <end position="257"/>
    </location>
</feature>
<keyword evidence="6" id="KW-0175">Coiled coil</keyword>
<sequence>MVSTGHLPFRRPADARFRRLRSARADLSRMRIVSGHATAHTTRGSIRVGSGRVVCTHSSTYGPPSPACLVPNKQDDTPLAFSSRRHRRQARRFWRPRSVRDVPRTDGWDGAKARPGWFYSRCATRSGGEPSQQAEYRSGSQPSQQRTSPPHSPPLLTKASVSSSPTRGSIPPMTPRVGHTAPLEAAWPKPTLPVPAVSVVGSPQFPPLHSSFSDDHHRRRLLLNPEENPKPKPRPAAGDTDQAMAAPEPPPPSGTGFFGMLSFRRSATAVASFDPAQDDELLALDALQAHVADRLSALSAHAAAAAAASTSSALSLPFLAKLLDAVLSSDAAFRAVLAVAPVAAAISRPPSDRLASDLLDRSVKTLDVLNAASLTLASLRAAHRAALAAASCLLAPSLHRAHLARARRAIARLLPDDARVATAGGGGGGCAPSPSSRTMRALSFSVSKNWSAGRHMNAMAAHLAPPPTQATAAVAGAGSGLGLALYTMSSVLVFAMWALVAAVPCQDRASAAVSPPVAPPKQAQWAAPMSALQDRIAEEWRRREKKGSFSGSSAPTAGLLAEMQAVERAARDLNSLLEEIAEEQEEEEGHGIVGEDRAREVTERAEELAAACRALEEGLAPLERQVRAVFHRVVACRAEVVRCIDHSTRAATANPASSASGVPPQHQHSF</sequence>
<dbReference type="GO" id="GO:0016020">
    <property type="term" value="C:membrane"/>
    <property type="evidence" value="ECO:0007669"/>
    <property type="project" value="UniProtKB-SubCell"/>
</dbReference>
<keyword evidence="4" id="KW-0472">Membrane</keyword>
<dbReference type="Pfam" id="PF05633">
    <property type="entry name" value="ROH1-like"/>
    <property type="match status" value="1"/>
</dbReference>
<organism evidence="8 9">
    <name type="scientific">Digitaria exilis</name>
    <dbReference type="NCBI Taxonomy" id="1010633"/>
    <lineage>
        <taxon>Eukaryota</taxon>
        <taxon>Viridiplantae</taxon>
        <taxon>Streptophyta</taxon>
        <taxon>Embryophyta</taxon>
        <taxon>Tracheophyta</taxon>
        <taxon>Spermatophyta</taxon>
        <taxon>Magnoliopsida</taxon>
        <taxon>Liliopsida</taxon>
        <taxon>Poales</taxon>
        <taxon>Poaceae</taxon>
        <taxon>PACMAD clade</taxon>
        <taxon>Panicoideae</taxon>
        <taxon>Panicodae</taxon>
        <taxon>Paniceae</taxon>
        <taxon>Anthephorinae</taxon>
        <taxon>Digitaria</taxon>
    </lineage>
</organism>
<feature type="compositionally biased region" description="Polar residues" evidence="7">
    <location>
        <begin position="129"/>
        <end position="149"/>
    </location>
</feature>
<dbReference type="AlphaFoldDB" id="A0A835FR39"/>
<dbReference type="Proteomes" id="UP000636709">
    <property type="component" value="Unassembled WGS sequence"/>
</dbReference>
<comment type="subcellular location">
    <subcellularLocation>
        <location evidence="1">Membrane</location>
        <topology evidence="1">Single-pass membrane protein</topology>
    </subcellularLocation>
</comment>
<name>A0A835FR39_9POAL</name>
<dbReference type="EMBL" id="JACEFO010000423">
    <property type="protein sequence ID" value="KAF8772272.1"/>
    <property type="molecule type" value="Genomic_DNA"/>
</dbReference>
<protein>
    <submittedName>
        <fullName evidence="8">Uncharacterized protein</fullName>
    </submittedName>
</protein>
<proteinExistence type="inferred from homology"/>
<dbReference type="OrthoDB" id="1878996at2759"/>
<accession>A0A835FR39</accession>
<evidence type="ECO:0000256" key="1">
    <source>
        <dbReference type="ARBA" id="ARBA00004167"/>
    </source>
</evidence>
<evidence type="ECO:0000256" key="4">
    <source>
        <dbReference type="ARBA" id="ARBA00023136"/>
    </source>
</evidence>